<sequence>MKKYNQIVKHTNSREKSKRIALIIGMFITSLSVIGLSIHQTSRFLFNAFQYQDGLFELSFYLYWILNTNVAIKPILVLTLSRKTRIGILKFYLGELYLCICKGRKGCFRSDDKTRNVKSFHPKK</sequence>
<feature type="transmembrane region" description="Helical" evidence="1">
    <location>
        <begin position="60"/>
        <end position="80"/>
    </location>
</feature>
<evidence type="ECO:0000313" key="2">
    <source>
        <dbReference type="Proteomes" id="UP000038045"/>
    </source>
</evidence>
<dbReference type="AlphaFoldDB" id="A0A0N5A4N0"/>
<dbReference type="WBParaSite" id="PTRK_0001665568.1">
    <property type="protein sequence ID" value="PTRK_0001665568.1"/>
    <property type="gene ID" value="PTRK_0001665568"/>
</dbReference>
<evidence type="ECO:0000256" key="1">
    <source>
        <dbReference type="SAM" id="Phobius"/>
    </source>
</evidence>
<name>A0A0N5A4N0_PARTI</name>
<keyword evidence="1" id="KW-0812">Transmembrane</keyword>
<proteinExistence type="predicted"/>
<reference evidence="3" key="1">
    <citation type="submission" date="2017-02" db="UniProtKB">
        <authorList>
            <consortium name="WormBaseParasite"/>
        </authorList>
    </citation>
    <scope>IDENTIFICATION</scope>
</reference>
<feature type="transmembrane region" description="Helical" evidence="1">
    <location>
        <begin position="20"/>
        <end position="40"/>
    </location>
</feature>
<protein>
    <submittedName>
        <fullName evidence="3">Serpentine receptor class gamma</fullName>
    </submittedName>
</protein>
<keyword evidence="1" id="KW-1133">Transmembrane helix</keyword>
<evidence type="ECO:0000313" key="3">
    <source>
        <dbReference type="WBParaSite" id="PTRK_0001665568.1"/>
    </source>
</evidence>
<accession>A0A0N5A4N0</accession>
<keyword evidence="1" id="KW-0472">Membrane</keyword>
<dbReference type="Proteomes" id="UP000038045">
    <property type="component" value="Unplaced"/>
</dbReference>
<keyword evidence="2" id="KW-1185">Reference proteome</keyword>
<organism evidence="2 3">
    <name type="scientific">Parastrongyloides trichosuri</name>
    <name type="common">Possum-specific nematode worm</name>
    <dbReference type="NCBI Taxonomy" id="131310"/>
    <lineage>
        <taxon>Eukaryota</taxon>
        <taxon>Metazoa</taxon>
        <taxon>Ecdysozoa</taxon>
        <taxon>Nematoda</taxon>
        <taxon>Chromadorea</taxon>
        <taxon>Rhabditida</taxon>
        <taxon>Tylenchina</taxon>
        <taxon>Panagrolaimomorpha</taxon>
        <taxon>Strongyloidoidea</taxon>
        <taxon>Strongyloididae</taxon>
        <taxon>Parastrongyloides</taxon>
    </lineage>
</organism>